<sequence length="214" mass="22416">MGMTTTENSSTTQSHGKLIAVVIAAAVVIILAVLSAFVWPGWALNKSAATGSTTTQTGDKKQTAKAEPTTPSIKATALPDDATELLKSMPDSVLNYARTKAEASATWSAASPLEEYTLTYAVGTDTNDITLISAQWSTADSAKTQYDALVAAQTGDESASGNVKVSGNVTGAYVVKTDASDSKKSVAIWQNDTVVFQATGSTDAIDRFYQQFPM</sequence>
<gene>
    <name evidence="3" type="ORF">G1C97_0184</name>
</gene>
<evidence type="ECO:0000313" key="3">
    <source>
        <dbReference type="EMBL" id="NMM97235.1"/>
    </source>
</evidence>
<name>A0A7Y0EVK4_9BIFI</name>
<keyword evidence="2" id="KW-1133">Transmembrane helix</keyword>
<keyword evidence="2" id="KW-0472">Membrane</keyword>
<keyword evidence="4" id="KW-1185">Reference proteome</keyword>
<evidence type="ECO:0000313" key="4">
    <source>
        <dbReference type="Proteomes" id="UP000543419"/>
    </source>
</evidence>
<dbReference type="AlphaFoldDB" id="A0A7Y0EVK4"/>
<dbReference type="Proteomes" id="UP000543419">
    <property type="component" value="Unassembled WGS sequence"/>
</dbReference>
<protein>
    <submittedName>
        <fullName evidence="3">Uncharacterized protein</fullName>
    </submittedName>
</protein>
<evidence type="ECO:0000256" key="1">
    <source>
        <dbReference type="SAM" id="MobiDB-lite"/>
    </source>
</evidence>
<accession>A0A7Y0EVK4</accession>
<feature type="region of interest" description="Disordered" evidence="1">
    <location>
        <begin position="48"/>
        <end position="74"/>
    </location>
</feature>
<proteinExistence type="predicted"/>
<comment type="caution">
    <text evidence="3">The sequence shown here is derived from an EMBL/GenBank/DDBJ whole genome shotgun (WGS) entry which is preliminary data.</text>
</comment>
<feature type="compositionally biased region" description="Low complexity" evidence="1">
    <location>
        <begin position="48"/>
        <end position="57"/>
    </location>
</feature>
<evidence type="ECO:0000256" key="2">
    <source>
        <dbReference type="SAM" id="Phobius"/>
    </source>
</evidence>
<reference evidence="3 4" key="1">
    <citation type="submission" date="2020-02" db="EMBL/GenBank/DDBJ databases">
        <title>Characterization of phylogenetic diversity of novel bifidobacterial species isolated in Czech ZOOs.</title>
        <authorList>
            <person name="Lugli G.A."/>
            <person name="Vera N.B."/>
            <person name="Ventura M."/>
        </authorList>
    </citation>
    <scope>NUCLEOTIDE SEQUENCE [LARGE SCALE GENOMIC DNA]</scope>
    <source>
        <strain evidence="3 4">DSM 109959</strain>
    </source>
</reference>
<dbReference type="EMBL" id="JAAIIG010000001">
    <property type="protein sequence ID" value="NMM97235.1"/>
    <property type="molecule type" value="Genomic_DNA"/>
</dbReference>
<keyword evidence="2" id="KW-0812">Transmembrane</keyword>
<organism evidence="3 4">
    <name type="scientific">Bifidobacterium olomucense</name>
    <dbReference type="NCBI Taxonomy" id="2675324"/>
    <lineage>
        <taxon>Bacteria</taxon>
        <taxon>Bacillati</taxon>
        <taxon>Actinomycetota</taxon>
        <taxon>Actinomycetes</taxon>
        <taxon>Bifidobacteriales</taxon>
        <taxon>Bifidobacteriaceae</taxon>
        <taxon>Bifidobacterium</taxon>
    </lineage>
</organism>
<feature type="transmembrane region" description="Helical" evidence="2">
    <location>
        <begin position="18"/>
        <end position="39"/>
    </location>
</feature>